<proteinExistence type="predicted"/>
<dbReference type="EMBL" id="BAABUJ010000004">
    <property type="protein sequence ID" value="GAA5795123.1"/>
    <property type="molecule type" value="Genomic_DNA"/>
</dbReference>
<dbReference type="Proteomes" id="UP001476247">
    <property type="component" value="Unassembled WGS sequence"/>
</dbReference>
<gene>
    <name evidence="3" type="ORF">HPULCUR_000475</name>
</gene>
<evidence type="ECO:0000256" key="1">
    <source>
        <dbReference type="SAM" id="Coils"/>
    </source>
</evidence>
<feature type="region of interest" description="Disordered" evidence="2">
    <location>
        <begin position="1"/>
        <end position="27"/>
    </location>
</feature>
<keyword evidence="4" id="KW-1185">Reference proteome</keyword>
<keyword evidence="1" id="KW-0175">Coiled coil</keyword>
<name>A0ABP9XL35_9FUNG</name>
<organism evidence="3 4">
    <name type="scientific">Helicostylum pulchrum</name>
    <dbReference type="NCBI Taxonomy" id="562976"/>
    <lineage>
        <taxon>Eukaryota</taxon>
        <taxon>Fungi</taxon>
        <taxon>Fungi incertae sedis</taxon>
        <taxon>Mucoromycota</taxon>
        <taxon>Mucoromycotina</taxon>
        <taxon>Mucoromycetes</taxon>
        <taxon>Mucorales</taxon>
        <taxon>Mucorineae</taxon>
        <taxon>Mucoraceae</taxon>
        <taxon>Helicostylum</taxon>
    </lineage>
</organism>
<reference evidence="3 4" key="1">
    <citation type="submission" date="2024-04" db="EMBL/GenBank/DDBJ databases">
        <title>genome sequences of Mucor flavus KT1a and Helicostylum pulchrum KT1b strains isolation_sourced from the surface of a dry-aged beef.</title>
        <authorList>
            <person name="Toyotome T."/>
            <person name="Hosono M."/>
            <person name="Torimaru M."/>
            <person name="Fukuda K."/>
            <person name="Mikami N."/>
        </authorList>
    </citation>
    <scope>NUCLEOTIDE SEQUENCE [LARGE SCALE GENOMIC DNA]</scope>
    <source>
        <strain evidence="3 4">KT1b</strain>
    </source>
</reference>
<comment type="caution">
    <text evidence="3">The sequence shown here is derived from an EMBL/GenBank/DDBJ whole genome shotgun (WGS) entry which is preliminary data.</text>
</comment>
<feature type="coiled-coil region" evidence="1">
    <location>
        <begin position="44"/>
        <end position="78"/>
    </location>
</feature>
<sequence>MGPTTTKRNDSKLMSTPSSKNKSHSAISKDNIILNKGRNLVNSFSETELLLQQTRQELLSAQQEIQYLKEQLATAKSVGPTQLSEFPLGTNDFDFGTSDFPAMTASLPPLPLGSSQSQWAKGSPTINIKMKTLPRIRKNNTITPRKIANYVRTFALPSTNQGFQYLYLPARRKYPIKEMRSRLSGLGLEKYRLIHIHYPDSNVVAILLHNGYIMTATNKLAQHQITPITDFDPLSPSILRDPKYKDMETALRVEVIAELHYQRSLQIVNRLRAPLNIAVA</sequence>
<accession>A0ABP9XL35</accession>
<evidence type="ECO:0000313" key="4">
    <source>
        <dbReference type="Proteomes" id="UP001476247"/>
    </source>
</evidence>
<evidence type="ECO:0000313" key="3">
    <source>
        <dbReference type="EMBL" id="GAA5795123.1"/>
    </source>
</evidence>
<protein>
    <submittedName>
        <fullName evidence="3">Uncharacterized protein</fullName>
    </submittedName>
</protein>
<evidence type="ECO:0000256" key="2">
    <source>
        <dbReference type="SAM" id="MobiDB-lite"/>
    </source>
</evidence>